<organism evidence="2 3">
    <name type="scientific">Rhodanobacter humi</name>
    <dbReference type="NCBI Taxonomy" id="1888173"/>
    <lineage>
        <taxon>Bacteria</taxon>
        <taxon>Pseudomonadati</taxon>
        <taxon>Pseudomonadota</taxon>
        <taxon>Gammaproteobacteria</taxon>
        <taxon>Lysobacterales</taxon>
        <taxon>Rhodanobacteraceae</taxon>
        <taxon>Rhodanobacter</taxon>
    </lineage>
</organism>
<reference evidence="2 3" key="1">
    <citation type="submission" date="2024-07" db="EMBL/GenBank/DDBJ databases">
        <title>Molecular mechanisms and environmental adaptations of flagellar loss and biofilm growth of Rhodanobacter under environmental stress.</title>
        <authorList>
            <person name="Chen M."/>
        </authorList>
    </citation>
    <scope>NUCLEOTIDE SEQUENCE [LARGE SCALE GENOMIC DNA]</scope>
    <source>
        <strain evidence="2 3">RS22</strain>
    </source>
</reference>
<dbReference type="EMBL" id="JBGBPY010000001">
    <property type="protein sequence ID" value="MEY2183187.1"/>
    <property type="molecule type" value="Genomic_DNA"/>
</dbReference>
<gene>
    <name evidence="2" type="ORF">AB7878_12240</name>
</gene>
<evidence type="ECO:0000256" key="1">
    <source>
        <dbReference type="SAM" id="MobiDB-lite"/>
    </source>
</evidence>
<feature type="region of interest" description="Disordered" evidence="1">
    <location>
        <begin position="1"/>
        <end position="33"/>
    </location>
</feature>
<sequence>MTDQAPAATGGAAATAAPNTVTPTPATLNTPNASALLPPAAAATASRDTADAVMAQALVAGGHWTEEQAAAALAEGDAEHEGEAAAEGAEPFNQYAALADMKSTLDAVGIDAKDAGGAECIVKMGLARAPTPEQNAQECAETLQHLEGIYGQEKAGWMVEWARREFQHLAAANPKLVDLAERSGAGNNLALIKALANRGMTRHYKAYFGK</sequence>
<keyword evidence="3" id="KW-1185">Reference proteome</keyword>
<dbReference type="Proteomes" id="UP001562159">
    <property type="component" value="Unassembled WGS sequence"/>
</dbReference>
<accession>A0ABV4AS13</accession>
<proteinExistence type="predicted"/>
<evidence type="ECO:0000313" key="2">
    <source>
        <dbReference type="EMBL" id="MEY2183187.1"/>
    </source>
</evidence>
<comment type="caution">
    <text evidence="2">The sequence shown here is derived from an EMBL/GenBank/DDBJ whole genome shotgun (WGS) entry which is preliminary data.</text>
</comment>
<protein>
    <submittedName>
        <fullName evidence="2">Uncharacterized protein</fullName>
    </submittedName>
</protein>
<evidence type="ECO:0000313" key="3">
    <source>
        <dbReference type="Proteomes" id="UP001562159"/>
    </source>
</evidence>
<name>A0ABV4AS13_9GAMM</name>